<dbReference type="EMBL" id="QPQM01000014">
    <property type="protein sequence ID" value="NIY56780.1"/>
    <property type="molecule type" value="Genomic_DNA"/>
</dbReference>
<proteinExistence type="predicted"/>
<reference evidence="1" key="2">
    <citation type="submission" date="2017-08" db="EMBL/GenBank/DDBJ databases">
        <title>Complete Genome Sequence of Francisella noatunensis subsp. orientalis strain FNO190.</title>
        <authorList>
            <person name="Pereira F.L."/>
            <person name="Goncalves L.A."/>
            <person name="Guilherme T.C."/>
            <person name="Soares S.C."/>
            <person name="Dorella F.A."/>
            <person name="Carvalho A.F."/>
            <person name="Leibowitz M.P."/>
            <person name="Leal C.A.G."/>
            <person name="Azevedo V.A.C."/>
            <person name="Figueiredo H.C.P."/>
        </authorList>
    </citation>
    <scope>NUCLEOTIDE SEQUENCE</scope>
    <source>
        <strain evidence="1">FNO190</strain>
    </source>
</reference>
<evidence type="ECO:0000313" key="1">
    <source>
        <dbReference type="EMBL" id="ASV63866.1"/>
    </source>
</evidence>
<gene>
    <name evidence="2" type="ORF">CHQ83_05670</name>
    <name evidence="1" type="ORF">FNO190_1057a</name>
</gene>
<keyword evidence="3" id="KW-1185">Reference proteome</keyword>
<dbReference type="AlphaFoldDB" id="A0AAP7FVD8"/>
<reference evidence="2" key="3">
    <citation type="journal article" date="2020" name="Int. J. Syst. Evol. Microbiol.">
        <title>Reclassification of Francisella noatunensis subsp. orientalis Ottem et al. 2009 as Francisella orientalis sp. nov., Francisella noatunensis subsp. chilensis subsp. nov. and emended description of Francisella noatunensis.</title>
        <authorList>
            <person name="Ramirez-Paredes J.G."/>
            <person name="Larsson P."/>
            <person name="Thompson K.D."/>
            <person name="Penman D.J."/>
            <person name="Busse H.J."/>
            <person name="Ohrman C."/>
            <person name="Sjodin A."/>
            <person name="Soto E."/>
            <person name="Richards R.H."/>
            <person name="Adams A."/>
            <person name="Colquhoun D.J."/>
        </authorList>
    </citation>
    <scope>NUCLEOTIDE SEQUENCE</scope>
    <source>
        <strain evidence="2">LADL-07285A</strain>
    </source>
</reference>
<accession>A0AAP7FVD8</accession>
<reference evidence="3" key="1">
    <citation type="submission" date="2015-02" db="EMBL/GenBank/DDBJ databases">
        <title>Complete genome sequence of Francisella noatunensis subsp. orientalis FNO190 isolated from farm-raised Nile tilapia in Brazil.</title>
        <authorList>
            <person name="Figueiredo H.C.P."/>
            <person name="Leal C.A.G."/>
            <person name="Pereira F.L."/>
            <person name="Soares S.C."/>
            <person name="Goncalves L.A."/>
            <person name="Dorella F.A."/>
            <person name="Carvalho A.F."/>
            <person name="Azevedo V.A.C."/>
        </authorList>
    </citation>
    <scope>NUCLEOTIDE SEQUENCE [LARGE SCALE GENOMIC DNA]</scope>
    <source>
        <strain evidence="3">FNO190</strain>
    </source>
</reference>
<dbReference type="EMBL" id="CP011923">
    <property type="protein sequence ID" value="ASV63866.1"/>
    <property type="molecule type" value="Genomic_DNA"/>
</dbReference>
<protein>
    <submittedName>
        <fullName evidence="2">Uncharacterized protein</fullName>
    </submittedName>
</protein>
<sequence>MSNCKKYSIIKVVDIVLIGVGVRKDYDCFYLFEKLVNVVHQYATTAKVCFNIGPTDSVQAVQR</sequence>
<evidence type="ECO:0000313" key="4">
    <source>
        <dbReference type="Proteomes" id="UP000774689"/>
    </source>
</evidence>
<name>A0AAP7FVD8_9GAMM</name>
<dbReference type="GeneID" id="45434008"/>
<evidence type="ECO:0000313" key="2">
    <source>
        <dbReference type="EMBL" id="NIY56780.1"/>
    </source>
</evidence>
<dbReference type="RefSeq" id="WP_041257339.1">
    <property type="nucleotide sequence ID" value="NZ_CP011923.2"/>
</dbReference>
<evidence type="ECO:0000313" key="3">
    <source>
        <dbReference type="Proteomes" id="UP000035930"/>
    </source>
</evidence>
<organism evidence="2 4">
    <name type="scientific">Francisella orientalis</name>
    <dbReference type="NCBI Taxonomy" id="299583"/>
    <lineage>
        <taxon>Bacteria</taxon>
        <taxon>Pseudomonadati</taxon>
        <taxon>Pseudomonadota</taxon>
        <taxon>Gammaproteobacteria</taxon>
        <taxon>Thiotrichales</taxon>
        <taxon>Francisellaceae</taxon>
        <taxon>Francisella</taxon>
    </lineage>
</organism>
<dbReference type="Proteomes" id="UP000035930">
    <property type="component" value="Chromosome"/>
</dbReference>
<dbReference type="Proteomes" id="UP000774689">
    <property type="component" value="Unassembled WGS sequence"/>
</dbReference>